<protein>
    <recommendedName>
        <fullName evidence="3">Surface lipoprotein assembly modifier C-terminal domain-containing protein</fullName>
    </recommendedName>
</protein>
<dbReference type="InterPro" id="IPR011990">
    <property type="entry name" value="TPR-like_helical_dom_sf"/>
</dbReference>
<gene>
    <name evidence="4" type="ORF">GCM10023090_12780</name>
</gene>
<reference evidence="5" key="1">
    <citation type="journal article" date="2019" name="Int. J. Syst. Evol. Microbiol.">
        <title>The Global Catalogue of Microorganisms (GCM) 10K type strain sequencing project: providing services to taxonomists for standard genome sequencing and annotation.</title>
        <authorList>
            <consortium name="The Broad Institute Genomics Platform"/>
            <consortium name="The Broad Institute Genome Sequencing Center for Infectious Disease"/>
            <person name="Wu L."/>
            <person name="Ma J."/>
        </authorList>
    </citation>
    <scope>NUCLEOTIDE SEQUENCE [LARGE SCALE GENOMIC DNA]</scope>
    <source>
        <strain evidence="5">JCM 31890</strain>
    </source>
</reference>
<dbReference type="Pfam" id="PF04575">
    <property type="entry name" value="SlipAM"/>
    <property type="match status" value="1"/>
</dbReference>
<evidence type="ECO:0000256" key="2">
    <source>
        <dbReference type="SAM" id="SignalP"/>
    </source>
</evidence>
<feature type="signal peptide" evidence="2">
    <location>
        <begin position="1"/>
        <end position="28"/>
    </location>
</feature>
<accession>A0ABP8L5P1</accession>
<keyword evidence="2" id="KW-0732">Signal</keyword>
<feature type="domain" description="Surface lipoprotein assembly modifier C-terminal" evidence="3">
    <location>
        <begin position="225"/>
        <end position="447"/>
    </location>
</feature>
<evidence type="ECO:0000313" key="4">
    <source>
        <dbReference type="EMBL" id="GAA4422155.1"/>
    </source>
</evidence>
<evidence type="ECO:0000259" key="3">
    <source>
        <dbReference type="Pfam" id="PF04575"/>
    </source>
</evidence>
<sequence length="447" mass="48563">MRDRARRHLKEQLALAAAVWAMALSAAAQTAVPRWQAAQLALTAGQAEQALALLSGLEAAEAGDPAFDALMGHAAHAAGRYPRAILAWERVLANRPQDADAARALARALHAVGDAPGAEAVLQRFGLRGVPVDAALSLDPFLVSFDRRGHEGRSTWKGHLDLTLGHDSNANAGPVPDAPSLSPPGTPAWSLAPGSAAQGAGFAALQGHLRGRHVIDARWSLVGATTADLRGHARRAQDYDALQWDASAGLAYRRERHEWLLSAQGSTWQQDGSTLRNTAGLVGEWIWRLDGFRQWDSFVQWQTLRYPGQSLRDGQRVVAGTSYVHVLRNGSLGYAGVYAGRESPDAAGVEHLGHRLRGLRAGWQWALAPDWAAFVHASHERRRYGADDPFFALRRSDRATQVALGLSWLPAPGWRITPQLAVTRNASNLPITDYDRRTVSVTVRREF</sequence>
<feature type="region of interest" description="Disordered" evidence="1">
    <location>
        <begin position="167"/>
        <end position="189"/>
    </location>
</feature>
<evidence type="ECO:0000313" key="5">
    <source>
        <dbReference type="Proteomes" id="UP001501788"/>
    </source>
</evidence>
<dbReference type="Pfam" id="PF14559">
    <property type="entry name" value="TPR_19"/>
    <property type="match status" value="1"/>
</dbReference>
<dbReference type="InterPro" id="IPR007655">
    <property type="entry name" value="Slam_C"/>
</dbReference>
<evidence type="ECO:0000256" key="1">
    <source>
        <dbReference type="SAM" id="MobiDB-lite"/>
    </source>
</evidence>
<dbReference type="Gene3D" id="1.25.40.10">
    <property type="entry name" value="Tetratricopeptide repeat domain"/>
    <property type="match status" value="1"/>
</dbReference>
<keyword evidence="5" id="KW-1185">Reference proteome</keyword>
<dbReference type="EMBL" id="BAABEX010000007">
    <property type="protein sequence ID" value="GAA4422155.1"/>
    <property type="molecule type" value="Genomic_DNA"/>
</dbReference>
<dbReference type="SUPFAM" id="SSF48452">
    <property type="entry name" value="TPR-like"/>
    <property type="match status" value="1"/>
</dbReference>
<organism evidence="4 5">
    <name type="scientific">Acidovorax lacteus</name>
    <dbReference type="NCBI Taxonomy" id="1924988"/>
    <lineage>
        <taxon>Bacteria</taxon>
        <taxon>Pseudomonadati</taxon>
        <taxon>Pseudomonadota</taxon>
        <taxon>Betaproteobacteria</taxon>
        <taxon>Burkholderiales</taxon>
        <taxon>Comamonadaceae</taxon>
        <taxon>Acidovorax</taxon>
    </lineage>
</organism>
<name>A0ABP8L5P1_9BURK</name>
<feature type="chain" id="PRO_5046336519" description="Surface lipoprotein assembly modifier C-terminal domain-containing protein" evidence="2">
    <location>
        <begin position="29"/>
        <end position="447"/>
    </location>
</feature>
<proteinExistence type="predicted"/>
<dbReference type="Proteomes" id="UP001501788">
    <property type="component" value="Unassembled WGS sequence"/>
</dbReference>
<comment type="caution">
    <text evidence="4">The sequence shown here is derived from an EMBL/GenBank/DDBJ whole genome shotgun (WGS) entry which is preliminary data.</text>
</comment>